<dbReference type="Proteomes" id="UP000324973">
    <property type="component" value="Unassembled WGS sequence"/>
</dbReference>
<comment type="caution">
    <text evidence="1">The sequence shown here is derived from an EMBL/GenBank/DDBJ whole genome shotgun (WGS) entry which is preliminary data.</text>
</comment>
<proteinExistence type="predicted"/>
<evidence type="ECO:0000313" key="2">
    <source>
        <dbReference type="Proteomes" id="UP000324973"/>
    </source>
</evidence>
<sequence>MPLRGVVRQEYAMAMDYQLVIRFWRKSLTDEGFLATIEDRLRQVLGDAAVPDGYDVGAKEIDLFVLTGDPRHSFRRAKTVLEDLGVLHSVSAAHRLVGGARFTSIWPLRPSRKFTLP</sequence>
<dbReference type="RefSeq" id="WP_149101443.1">
    <property type="nucleotide sequence ID" value="NZ_VTFT01000001.1"/>
</dbReference>
<reference evidence="1 2" key="1">
    <citation type="submission" date="2019-08" db="EMBL/GenBank/DDBJ databases">
        <title>Luteimonas viscosus sp. nov., isolated from soil of a sunflower field.</title>
        <authorList>
            <person name="Jianli Z."/>
            <person name="Ying Z."/>
        </authorList>
    </citation>
    <scope>NUCLEOTIDE SEQUENCE [LARGE SCALE GENOMIC DNA]</scope>
    <source>
        <strain evidence="1 2">XBU10</strain>
    </source>
</reference>
<name>A0A5D4XLS6_9GAMM</name>
<evidence type="ECO:0000313" key="1">
    <source>
        <dbReference type="EMBL" id="TYT24893.1"/>
    </source>
</evidence>
<accession>A0A5D4XLS6</accession>
<organism evidence="1 2">
    <name type="scientific">Luteimonas viscosa</name>
    <dbReference type="NCBI Taxonomy" id="1132694"/>
    <lineage>
        <taxon>Bacteria</taxon>
        <taxon>Pseudomonadati</taxon>
        <taxon>Pseudomonadota</taxon>
        <taxon>Gammaproteobacteria</taxon>
        <taxon>Lysobacterales</taxon>
        <taxon>Lysobacteraceae</taxon>
        <taxon>Luteimonas</taxon>
    </lineage>
</organism>
<gene>
    <name evidence="1" type="ORF">FZO89_00580</name>
</gene>
<dbReference type="EMBL" id="VTFT01000001">
    <property type="protein sequence ID" value="TYT24893.1"/>
    <property type="molecule type" value="Genomic_DNA"/>
</dbReference>
<protein>
    <submittedName>
        <fullName evidence="1">Uncharacterized protein</fullName>
    </submittedName>
</protein>
<dbReference type="OrthoDB" id="5954718at2"/>
<keyword evidence="2" id="KW-1185">Reference proteome</keyword>
<dbReference type="AlphaFoldDB" id="A0A5D4XLS6"/>